<dbReference type="GO" id="GO:0000049">
    <property type="term" value="F:tRNA binding"/>
    <property type="evidence" value="ECO:0007669"/>
    <property type="project" value="TreeGrafter"/>
</dbReference>
<dbReference type="InterPro" id="IPR004364">
    <property type="entry name" value="Aa-tRNA-synt_II"/>
</dbReference>
<dbReference type="Gene3D" id="3.30.930.10">
    <property type="entry name" value="Bira Bifunctional Protein, Domain 2"/>
    <property type="match status" value="1"/>
</dbReference>
<evidence type="ECO:0000256" key="5">
    <source>
        <dbReference type="ARBA" id="ARBA00022598"/>
    </source>
</evidence>
<dbReference type="SUPFAM" id="SSF50249">
    <property type="entry name" value="Nucleic acid-binding proteins"/>
    <property type="match status" value="1"/>
</dbReference>
<dbReference type="FunFam" id="3.30.930.10:FF:000238">
    <property type="entry name" value="Lysine--tRNA ligase"/>
    <property type="match status" value="1"/>
</dbReference>
<dbReference type="Proteomes" id="UP001212152">
    <property type="component" value="Unassembled WGS sequence"/>
</dbReference>
<dbReference type="HAMAP" id="MF_00252">
    <property type="entry name" value="Lys_tRNA_synth_class2"/>
    <property type="match status" value="1"/>
</dbReference>
<evidence type="ECO:0000313" key="15">
    <source>
        <dbReference type="Proteomes" id="UP001212152"/>
    </source>
</evidence>
<keyword evidence="15" id="KW-1185">Reference proteome</keyword>
<dbReference type="EMBL" id="JADGJQ010000136">
    <property type="protein sequence ID" value="KAJ3167523.1"/>
    <property type="molecule type" value="Genomic_DNA"/>
</dbReference>
<dbReference type="PANTHER" id="PTHR42918">
    <property type="entry name" value="LYSYL-TRNA SYNTHETASE"/>
    <property type="match status" value="1"/>
</dbReference>
<dbReference type="InterPro" id="IPR044136">
    <property type="entry name" value="Lys-tRNA-ligase_II_N"/>
</dbReference>
<name>A0AAD5TBE0_9FUNG</name>
<dbReference type="GO" id="GO:0004824">
    <property type="term" value="F:lysine-tRNA ligase activity"/>
    <property type="evidence" value="ECO:0007669"/>
    <property type="project" value="UniProtKB-EC"/>
</dbReference>
<evidence type="ECO:0000256" key="2">
    <source>
        <dbReference type="ARBA" id="ARBA00008226"/>
    </source>
</evidence>
<dbReference type="PIRSF" id="PIRSF039101">
    <property type="entry name" value="LysRS2"/>
    <property type="match status" value="1"/>
</dbReference>
<dbReference type="NCBIfam" id="NF001756">
    <property type="entry name" value="PRK00484.1"/>
    <property type="match status" value="1"/>
</dbReference>
<dbReference type="CDD" id="cd00775">
    <property type="entry name" value="LysRS_core"/>
    <property type="match status" value="1"/>
</dbReference>
<evidence type="ECO:0000313" key="14">
    <source>
        <dbReference type="EMBL" id="KAJ3167523.1"/>
    </source>
</evidence>
<evidence type="ECO:0000256" key="11">
    <source>
        <dbReference type="RuleBase" id="RU003748"/>
    </source>
</evidence>
<keyword evidence="8" id="KW-0648">Protein biosynthesis</keyword>
<dbReference type="InterPro" id="IPR006195">
    <property type="entry name" value="aa-tRNA-synth_II"/>
</dbReference>
<reference evidence="14" key="1">
    <citation type="submission" date="2020-05" db="EMBL/GenBank/DDBJ databases">
        <title>Phylogenomic resolution of chytrid fungi.</title>
        <authorList>
            <person name="Stajich J.E."/>
            <person name="Amses K."/>
            <person name="Simmons R."/>
            <person name="Seto K."/>
            <person name="Myers J."/>
            <person name="Bonds A."/>
            <person name="Quandt C.A."/>
            <person name="Barry K."/>
            <person name="Liu P."/>
            <person name="Grigoriev I."/>
            <person name="Longcore J.E."/>
            <person name="James T.Y."/>
        </authorList>
    </citation>
    <scope>NUCLEOTIDE SEQUENCE</scope>
    <source>
        <strain evidence="14">JEL0379</strain>
    </source>
</reference>
<evidence type="ECO:0000256" key="10">
    <source>
        <dbReference type="ARBA" id="ARBA00048573"/>
    </source>
</evidence>
<feature type="domain" description="Aminoacyl-transfer RNA synthetases class-II family profile" evidence="13">
    <location>
        <begin position="240"/>
        <end position="571"/>
    </location>
</feature>
<dbReference type="AlphaFoldDB" id="A0AAD5TBE0"/>
<feature type="compositionally biased region" description="Low complexity" evidence="12">
    <location>
        <begin position="45"/>
        <end position="55"/>
    </location>
</feature>
<dbReference type="PRINTS" id="PR00982">
    <property type="entry name" value="TRNASYNTHLYS"/>
</dbReference>
<feature type="compositionally biased region" description="Low complexity" evidence="12">
    <location>
        <begin position="1"/>
        <end position="13"/>
    </location>
</feature>
<evidence type="ECO:0000256" key="9">
    <source>
        <dbReference type="ARBA" id="ARBA00023146"/>
    </source>
</evidence>
<dbReference type="PROSITE" id="PS50862">
    <property type="entry name" value="AA_TRNA_LIGASE_II"/>
    <property type="match status" value="1"/>
</dbReference>
<sequence>MADTTTDAAAATDVNLVKDEETGEMISKSEFKRRAKKREKDAAKAAKTAAAPPAAAKKESAAAEEEEEDPRKYFENRSKLVQKLRETQDPSPYPHKFDVSLSIPHFIEKFSSLEVGARLDKATVTVAGRLHNARSSGKNLIFYDLHGEGEKIQILASVQDMERDFGDVTKYLRRGDIVGVRGFPGKSKKGELSIIPRDIILLTPCLRMLPKAHYGFKDQELRYRMRYLDLIMNNSVRNKFTTRAKIINYLRRFLDNLGFLEVETPMMNMIAGGATAKPFVTHHNDLKLGLFMRIAPELFLKQLVVGGIDRVYEIGKQFRNEGIDLTHNPEFTTCEFYMAYADMHDLMDITETLVSGMVKTITGGYKVKYHPEGPEGKEWEIDFTPPFRRVQMIPELERILKCTFPPANVLGDEEGRKFLDDLCKKHNVDCSAPRTSARMLDKLVGEYIEVQCINPVFITEHPQMMSPLAKAHRSTPGLCERFECFVATKEICNAYTELNDPFDQRERFEQQAADKAAGDDEAQLVDEVFCNALEYGLPPTGGWGLGLDRLTMFLTDSNNIKEVLCFPAMKPETQEQEHQREHFLAKQIDPAAENNEIGVCSK</sequence>
<dbReference type="PANTHER" id="PTHR42918:SF9">
    <property type="entry name" value="LYSINE--TRNA LIGASE"/>
    <property type="match status" value="1"/>
</dbReference>
<evidence type="ECO:0000256" key="8">
    <source>
        <dbReference type="ARBA" id="ARBA00022917"/>
    </source>
</evidence>
<comment type="subunit">
    <text evidence="3">Homodimer.</text>
</comment>
<dbReference type="InterPro" id="IPR002313">
    <property type="entry name" value="Lys-tRNA-ligase_II"/>
</dbReference>
<keyword evidence="6" id="KW-0547">Nucleotide-binding</keyword>
<evidence type="ECO:0000256" key="12">
    <source>
        <dbReference type="SAM" id="MobiDB-lite"/>
    </source>
</evidence>
<dbReference type="SUPFAM" id="SSF55681">
    <property type="entry name" value="Class II aaRS and biotin synthetases"/>
    <property type="match status" value="1"/>
</dbReference>
<keyword evidence="5" id="KW-0436">Ligase</keyword>
<dbReference type="InterPro" id="IPR004365">
    <property type="entry name" value="NA-bd_OB_tRNA"/>
</dbReference>
<dbReference type="Pfam" id="PF00152">
    <property type="entry name" value="tRNA-synt_2"/>
    <property type="match status" value="1"/>
</dbReference>
<evidence type="ECO:0000256" key="7">
    <source>
        <dbReference type="ARBA" id="ARBA00022840"/>
    </source>
</evidence>
<evidence type="ECO:0000256" key="3">
    <source>
        <dbReference type="ARBA" id="ARBA00011738"/>
    </source>
</evidence>
<evidence type="ECO:0000256" key="1">
    <source>
        <dbReference type="ARBA" id="ARBA00004496"/>
    </source>
</evidence>
<feature type="compositionally biased region" description="Basic and acidic residues" evidence="12">
    <location>
        <begin position="27"/>
        <end position="44"/>
    </location>
</feature>
<accession>A0AAD5TBE0</accession>
<organism evidence="14 15">
    <name type="scientific">Geranomyces variabilis</name>
    <dbReference type="NCBI Taxonomy" id="109894"/>
    <lineage>
        <taxon>Eukaryota</taxon>
        <taxon>Fungi</taxon>
        <taxon>Fungi incertae sedis</taxon>
        <taxon>Chytridiomycota</taxon>
        <taxon>Chytridiomycota incertae sedis</taxon>
        <taxon>Chytridiomycetes</taxon>
        <taxon>Spizellomycetales</taxon>
        <taxon>Powellomycetaceae</taxon>
        <taxon>Geranomyces</taxon>
    </lineage>
</organism>
<dbReference type="CDD" id="cd04322">
    <property type="entry name" value="LysRS_N"/>
    <property type="match status" value="1"/>
</dbReference>
<dbReference type="Pfam" id="PF01336">
    <property type="entry name" value="tRNA_anti-codon"/>
    <property type="match status" value="1"/>
</dbReference>
<dbReference type="Gene3D" id="2.40.50.140">
    <property type="entry name" value="Nucleic acid-binding proteins"/>
    <property type="match status" value="1"/>
</dbReference>
<dbReference type="NCBIfam" id="TIGR00499">
    <property type="entry name" value="lysS_bact"/>
    <property type="match status" value="1"/>
</dbReference>
<keyword evidence="4" id="KW-0963">Cytoplasm</keyword>
<comment type="catalytic activity">
    <reaction evidence="10 11">
        <text>tRNA(Lys) + L-lysine + ATP = L-lysyl-tRNA(Lys) + AMP + diphosphate</text>
        <dbReference type="Rhea" id="RHEA:20792"/>
        <dbReference type="Rhea" id="RHEA-COMP:9696"/>
        <dbReference type="Rhea" id="RHEA-COMP:9697"/>
        <dbReference type="ChEBI" id="CHEBI:30616"/>
        <dbReference type="ChEBI" id="CHEBI:32551"/>
        <dbReference type="ChEBI" id="CHEBI:33019"/>
        <dbReference type="ChEBI" id="CHEBI:78442"/>
        <dbReference type="ChEBI" id="CHEBI:78529"/>
        <dbReference type="ChEBI" id="CHEBI:456215"/>
        <dbReference type="EC" id="6.1.1.6"/>
    </reaction>
</comment>
<dbReference type="InterPro" id="IPR045864">
    <property type="entry name" value="aa-tRNA-synth_II/BPL/LPL"/>
</dbReference>
<comment type="similarity">
    <text evidence="2">Belongs to the class-II aminoacyl-tRNA synthetase family.</text>
</comment>
<dbReference type="GO" id="GO:0006430">
    <property type="term" value="P:lysyl-tRNA aminoacylation"/>
    <property type="evidence" value="ECO:0007669"/>
    <property type="project" value="InterPro"/>
</dbReference>
<gene>
    <name evidence="14" type="primary">KRS1_2</name>
    <name evidence="14" type="ORF">HDU87_001496</name>
</gene>
<dbReference type="GO" id="GO:0005524">
    <property type="term" value="F:ATP binding"/>
    <property type="evidence" value="ECO:0007669"/>
    <property type="project" value="UniProtKB-KW"/>
</dbReference>
<dbReference type="InterPro" id="IPR018149">
    <property type="entry name" value="Lys-tRNA-synth_II_C"/>
</dbReference>
<evidence type="ECO:0000256" key="6">
    <source>
        <dbReference type="ARBA" id="ARBA00022741"/>
    </source>
</evidence>
<keyword evidence="7" id="KW-0067">ATP-binding</keyword>
<evidence type="ECO:0000259" key="13">
    <source>
        <dbReference type="PROSITE" id="PS50862"/>
    </source>
</evidence>
<feature type="region of interest" description="Disordered" evidence="12">
    <location>
        <begin position="1"/>
        <end position="74"/>
    </location>
</feature>
<dbReference type="InterPro" id="IPR034762">
    <property type="entry name" value="Lys-tRNA-ligase_II_bac/euk"/>
</dbReference>
<dbReference type="EC" id="6.1.1.6" evidence="11"/>
<comment type="subcellular location">
    <subcellularLocation>
        <location evidence="1">Cytoplasm</location>
    </subcellularLocation>
</comment>
<keyword evidence="9" id="KW-0030">Aminoacyl-tRNA synthetase</keyword>
<protein>
    <recommendedName>
        <fullName evidence="11">Lysine--tRNA ligase</fullName>
        <ecNumber evidence="11">6.1.1.6</ecNumber>
    </recommendedName>
    <alternativeName>
        <fullName evidence="11">Lysyl-tRNA synthetase</fullName>
    </alternativeName>
</protein>
<dbReference type="FunFam" id="2.40.50.140:FF:000050">
    <property type="entry name" value="Lysine--tRNA ligase"/>
    <property type="match status" value="1"/>
</dbReference>
<dbReference type="InterPro" id="IPR012340">
    <property type="entry name" value="NA-bd_OB-fold"/>
</dbReference>
<comment type="caution">
    <text evidence="14">The sequence shown here is derived from an EMBL/GenBank/DDBJ whole genome shotgun (WGS) entry which is preliminary data.</text>
</comment>
<dbReference type="GO" id="GO:0005829">
    <property type="term" value="C:cytosol"/>
    <property type="evidence" value="ECO:0007669"/>
    <property type="project" value="TreeGrafter"/>
</dbReference>
<evidence type="ECO:0000256" key="4">
    <source>
        <dbReference type="ARBA" id="ARBA00022490"/>
    </source>
</evidence>
<proteinExistence type="inferred from homology"/>